<dbReference type="PANTHER" id="PTHR30591:SF1">
    <property type="entry name" value="RECBCD ENZYME SUBUNIT RECC"/>
    <property type="match status" value="1"/>
</dbReference>
<dbReference type="Gene3D" id="1.10.10.160">
    <property type="match status" value="1"/>
</dbReference>
<dbReference type="AlphaFoldDB" id="A0A7Y9IEC3"/>
<feature type="domain" description="RecC C-terminal" evidence="11">
    <location>
        <begin position="832"/>
        <end position="1051"/>
    </location>
</feature>
<proteinExistence type="inferred from homology"/>
<comment type="subunit">
    <text evidence="10">Heterotrimer of RecB, RecC and RecD. All subunits contribute to DNA-binding.</text>
</comment>
<dbReference type="InterPro" id="IPR027417">
    <property type="entry name" value="P-loop_NTPase"/>
</dbReference>
<dbReference type="InterPro" id="IPR013986">
    <property type="entry name" value="DExx_box_DNA_helicase_dom_sf"/>
</dbReference>
<sequence>MSLHLHRAERSDRLVAALGDVLGRPLADPFATEIVCVPTHGVERWLSQQLSHRLGTAAGGADGVCAGVEFPSPHRLAARATAAVTGIEPGADPWQPHRAVWPLLAEIDAARTEPWAAPLWAFLGPDRSASSDAPEEDPRGGRRWSIAQHLAELYGAYASSRPAMVLDWLAGRDAGPNGTLLGADRSWQAELWRRLRRRIDLPSPAERIGPVCQRLAEEPGLSDLPERLSVFGPTRVLPDHLRLLTTLARHRDVYLWLTQPSPVLWDRIAAAAAEAAGSLVGPRAADHTVDLPRHRLLAYLGRDSRELQLTLLDELRSTEVTHVHHPAPDRDGPPTLLRLLQDDLAADRDPTGQAEERRLAGTDESIRLHACHGPDRQVEVLREVLLGLLADDPTLEPRDVIVMCPDIETFAPLISAGFGLADAAPDQAHPGHQLRVRLADRSLRQLNPLLNTLSTLFDLATSRVEAAAVLDLISTEPVARKFSFSDDDLARIADLVERSGVRWGLDAPHRAAFAMSGFGQNTWAAGLDRLLLGIAMDESGHHYLGTALPLDDIDSSDVDLVGRLTECVERIRKAVTEFGRAWPLPEWIRLAREAIQALTAVGRTDSWQLGHAYAELARIGESVEPAAAAETLLRPAEIRALFADSFRGRPSRANFRTGTLTMCTMTPMRSVPHRVVVLLGVDDGVFPRHSSIDGDDVVAAQPWIGDRDPRTEDRQLLLDAILSAEERLVVIYSGADPRTGADKPPAVPIGELLDTLDRTALPADGHASVRSMITTRHPLQPFDTRNFATDDHGRPFSFDRQGLRGARAAIGPRQQPASPYAIGELPPRPADDVIDLSDLSRFFAHPVRALLRMRAGLFLYEDDERPDDQIPIQLDGLESWSVGDRMLRLLLQGADLDQLTAAEWRRGTLPPQRFGSAALGPVVDQVRELAAGAEPYLTGPARGVDITAEAGGAVITGTLPGIRDDGPVSVSYSRLGPKHRLASWIDLLALTVTEPDRPWRAVTIGRRGCSMLGPVPAKIAGLLLGDLVDLYRTGLQGPLPLPPKASCEYARLSLAGRPIAPLLSKIGQLWAEDLDPSYEQVIGPTLEDLMAEPARPEERRGDIDEPSRFGALARRVWQPLLRGEELR</sequence>
<keyword evidence="7 10" id="KW-0067">ATP-binding</keyword>
<comment type="function">
    <text evidence="10">A helicase/nuclease that prepares dsDNA breaks (DSB) for recombinational DNA repair. Binds to DSBs and unwinds DNA via a highly rapid and processive ATP-dependent bidirectional helicase activity. Unwinds dsDNA until it encounters a Chi (crossover hotspot instigator) sequence from the 3' direction. Cuts ssDNA a few nucleotides 3' to the Chi site. The properties and activities of the enzyme are changed at Chi. The Chi-altered holoenzyme produces a long 3'-ssDNA overhang and facilitates RecA-binding to the ssDNA for homologous DNA recombination and repair. Holoenzyme degrades any linearized DNA that is unable to undergo homologous recombination. In the holoenzyme this subunit recognizes the wild-type Chi sequence, and when added to isolated RecB increases its ATP-dependent helicase processivity.</text>
</comment>
<comment type="caution">
    <text evidence="12">The sequence shown here is derived from an EMBL/GenBank/DDBJ whole genome shotgun (WGS) entry which is preliminary data.</text>
</comment>
<dbReference type="GO" id="GO:0003678">
    <property type="term" value="F:DNA helicase activity"/>
    <property type="evidence" value="ECO:0007669"/>
    <property type="project" value="UniProtKB-UniRule"/>
</dbReference>
<keyword evidence="13" id="KW-1185">Reference proteome</keyword>
<dbReference type="EMBL" id="JACCBU010000001">
    <property type="protein sequence ID" value="NYE75264.1"/>
    <property type="molecule type" value="Genomic_DNA"/>
</dbReference>
<dbReference type="Pfam" id="PF17946">
    <property type="entry name" value="RecC_C"/>
    <property type="match status" value="1"/>
</dbReference>
<dbReference type="Proteomes" id="UP000569914">
    <property type="component" value="Unassembled WGS sequence"/>
</dbReference>
<keyword evidence="3 10" id="KW-0227">DNA damage</keyword>
<gene>
    <name evidence="10" type="primary">recC</name>
    <name evidence="12" type="ORF">BKA15_006593</name>
</gene>
<dbReference type="GO" id="GO:0005524">
    <property type="term" value="F:ATP binding"/>
    <property type="evidence" value="ECO:0007669"/>
    <property type="project" value="UniProtKB-UniRule"/>
</dbReference>
<dbReference type="Pfam" id="PF04257">
    <property type="entry name" value="Exonuc_V_gamma"/>
    <property type="match status" value="1"/>
</dbReference>
<dbReference type="GO" id="GO:0000724">
    <property type="term" value="P:double-strand break repair via homologous recombination"/>
    <property type="evidence" value="ECO:0007669"/>
    <property type="project" value="UniProtKB-UniRule"/>
</dbReference>
<dbReference type="PIRSF" id="PIRSF000980">
    <property type="entry name" value="RecC"/>
    <property type="match status" value="1"/>
</dbReference>
<dbReference type="InterPro" id="IPR041500">
    <property type="entry name" value="RecC_C"/>
</dbReference>
<dbReference type="NCBIfam" id="TIGR01450">
    <property type="entry name" value="recC"/>
    <property type="match status" value="1"/>
</dbReference>
<dbReference type="GO" id="GO:0009338">
    <property type="term" value="C:exodeoxyribonuclease V complex"/>
    <property type="evidence" value="ECO:0007669"/>
    <property type="project" value="InterPro"/>
</dbReference>
<dbReference type="RefSeq" id="WP_179757798.1">
    <property type="nucleotide sequence ID" value="NZ_JACCBU010000001.1"/>
</dbReference>
<accession>A0A7Y9IEC3</accession>
<keyword evidence="2 10" id="KW-0547">Nucleotide-binding</keyword>
<evidence type="ECO:0000256" key="1">
    <source>
        <dbReference type="ARBA" id="ARBA00022722"/>
    </source>
</evidence>
<name>A0A7Y9IEC3_9ACTN</name>
<keyword evidence="8 10" id="KW-0238">DNA-binding</keyword>
<keyword evidence="5 10" id="KW-0347">Helicase</keyword>
<dbReference type="GO" id="GO:0003677">
    <property type="term" value="F:DNA binding"/>
    <property type="evidence" value="ECO:0007669"/>
    <property type="project" value="UniProtKB-UniRule"/>
</dbReference>
<protein>
    <recommendedName>
        <fullName evidence="10">RecBCD enzyme subunit RecC</fullName>
    </recommendedName>
    <alternativeName>
        <fullName evidence="10">Exonuclease V subunit RecC</fullName>
        <shortName evidence="10">ExoV subunit RecC</shortName>
    </alternativeName>
    <alternativeName>
        <fullName evidence="10">Helicase/nuclease RecBCD subunit RecC</fullName>
    </alternativeName>
</protein>
<keyword evidence="4 10" id="KW-0378">Hydrolase</keyword>
<dbReference type="Gene3D" id="3.40.50.10930">
    <property type="match status" value="1"/>
</dbReference>
<evidence type="ECO:0000256" key="8">
    <source>
        <dbReference type="ARBA" id="ARBA00023125"/>
    </source>
</evidence>
<organism evidence="12 13">
    <name type="scientific">Microlunatus parietis</name>
    <dbReference type="NCBI Taxonomy" id="682979"/>
    <lineage>
        <taxon>Bacteria</taxon>
        <taxon>Bacillati</taxon>
        <taxon>Actinomycetota</taxon>
        <taxon>Actinomycetes</taxon>
        <taxon>Propionibacteriales</taxon>
        <taxon>Propionibacteriaceae</taxon>
        <taxon>Microlunatus</taxon>
    </lineage>
</organism>
<evidence type="ECO:0000256" key="6">
    <source>
        <dbReference type="ARBA" id="ARBA00022839"/>
    </source>
</evidence>
<comment type="similarity">
    <text evidence="10">Belongs to the RecC family.</text>
</comment>
<dbReference type="HAMAP" id="MF_01486">
    <property type="entry name" value="RecC"/>
    <property type="match status" value="1"/>
</dbReference>
<keyword evidence="1 10" id="KW-0540">Nuclease</keyword>
<dbReference type="Gene3D" id="1.10.10.990">
    <property type="match status" value="1"/>
</dbReference>
<comment type="miscellaneous">
    <text evidence="10">In the RecBCD complex, RecB has a slow 3'-5' helicase, an exonuclease activity and loads RecA onto ssDNA, RecD has a fast 5'-3' helicase activity, while RecC stimulates the ATPase and processivity of the RecB helicase and contributes to recognition of the Chi site.</text>
</comment>
<evidence type="ECO:0000313" key="13">
    <source>
        <dbReference type="Proteomes" id="UP000569914"/>
    </source>
</evidence>
<dbReference type="SUPFAM" id="SSF52540">
    <property type="entry name" value="P-loop containing nucleoside triphosphate hydrolases"/>
    <property type="match status" value="2"/>
</dbReference>
<dbReference type="PANTHER" id="PTHR30591">
    <property type="entry name" value="RECBCD ENZYME SUBUNIT RECC"/>
    <property type="match status" value="1"/>
</dbReference>
<evidence type="ECO:0000256" key="2">
    <source>
        <dbReference type="ARBA" id="ARBA00022741"/>
    </source>
</evidence>
<dbReference type="InterPro" id="IPR011335">
    <property type="entry name" value="Restrct_endonuc-II-like"/>
</dbReference>
<evidence type="ECO:0000259" key="11">
    <source>
        <dbReference type="Pfam" id="PF17946"/>
    </source>
</evidence>
<reference evidence="12 13" key="1">
    <citation type="submission" date="2020-07" db="EMBL/GenBank/DDBJ databases">
        <title>Sequencing the genomes of 1000 actinobacteria strains.</title>
        <authorList>
            <person name="Klenk H.-P."/>
        </authorList>
    </citation>
    <scope>NUCLEOTIDE SEQUENCE [LARGE SCALE GENOMIC DNA]</scope>
    <source>
        <strain evidence="12 13">DSM 22083</strain>
    </source>
</reference>
<keyword evidence="9 10" id="KW-0234">DNA repair</keyword>
<dbReference type="SUPFAM" id="SSF52980">
    <property type="entry name" value="Restriction endonuclease-like"/>
    <property type="match status" value="1"/>
</dbReference>
<evidence type="ECO:0000256" key="5">
    <source>
        <dbReference type="ARBA" id="ARBA00022806"/>
    </source>
</evidence>
<evidence type="ECO:0000256" key="3">
    <source>
        <dbReference type="ARBA" id="ARBA00022763"/>
    </source>
</evidence>
<evidence type="ECO:0000256" key="10">
    <source>
        <dbReference type="HAMAP-Rule" id="MF_01486"/>
    </source>
</evidence>
<keyword evidence="6 10" id="KW-0269">Exonuclease</keyword>
<dbReference type="GO" id="GO:0008854">
    <property type="term" value="F:exodeoxyribonuclease V activity"/>
    <property type="evidence" value="ECO:0007669"/>
    <property type="project" value="InterPro"/>
</dbReference>
<dbReference type="InterPro" id="IPR006697">
    <property type="entry name" value="RecC"/>
</dbReference>
<evidence type="ECO:0000256" key="9">
    <source>
        <dbReference type="ARBA" id="ARBA00023204"/>
    </source>
</evidence>
<evidence type="ECO:0000256" key="7">
    <source>
        <dbReference type="ARBA" id="ARBA00022840"/>
    </source>
</evidence>
<dbReference type="Gene3D" id="3.40.50.300">
    <property type="entry name" value="P-loop containing nucleotide triphosphate hydrolases"/>
    <property type="match status" value="2"/>
</dbReference>
<evidence type="ECO:0000313" key="12">
    <source>
        <dbReference type="EMBL" id="NYE75264.1"/>
    </source>
</evidence>
<evidence type="ECO:0000256" key="4">
    <source>
        <dbReference type="ARBA" id="ARBA00022801"/>
    </source>
</evidence>